<organism evidence="2 3">
    <name type="scientific">Leifsonia aquatica</name>
    <name type="common">Corynebacterium aquaticum</name>
    <dbReference type="NCBI Taxonomy" id="144185"/>
    <lineage>
        <taxon>Bacteria</taxon>
        <taxon>Bacillati</taxon>
        <taxon>Actinomycetota</taxon>
        <taxon>Actinomycetes</taxon>
        <taxon>Micrococcales</taxon>
        <taxon>Microbacteriaceae</taxon>
        <taxon>Leifsonia</taxon>
    </lineage>
</organism>
<proteinExistence type="predicted"/>
<dbReference type="RefSeq" id="WP_183428371.1">
    <property type="nucleotide sequence ID" value="NZ_JACHVP010000001.1"/>
</dbReference>
<dbReference type="AlphaFoldDB" id="A0A7W4UW20"/>
<evidence type="ECO:0000313" key="2">
    <source>
        <dbReference type="EMBL" id="MBB2967097.1"/>
    </source>
</evidence>
<evidence type="ECO:0000313" key="3">
    <source>
        <dbReference type="Proteomes" id="UP000538196"/>
    </source>
</evidence>
<keyword evidence="3" id="KW-1185">Reference proteome</keyword>
<name>A0A7W4UW20_LEIAQ</name>
<sequence>MSVLAIDIGGTGSRAALTGEEPATGPGVSVGPDGIRVAPLLDDLLAGLPTAGLAAVATVSVGMSGLLGLTPPDAVLAELRRRWPHARLLLASDAVTAAAAALGLDGGAVLAVGTGVVGLATDFHEFWRRADGWGHLLGDEGGGAWIGLAGLRAAVREHDGRPGGSPVLLAAAERLLGPAESLPSRLYTRGDRAGVLASFAPAVADAARAGDAVALGIWRDAAEALAATAGALLAAPVPRRLAVIGGVTGVGALLLDPLRERLAQTAPGVELLTPAVRPLDGALLLADADGLPAGGHPPYLTIDPAGDRP</sequence>
<evidence type="ECO:0000259" key="1">
    <source>
        <dbReference type="Pfam" id="PF01869"/>
    </source>
</evidence>
<dbReference type="PANTHER" id="PTHR43190:SF3">
    <property type="entry name" value="N-ACETYL-D-GLUCOSAMINE KINASE"/>
    <property type="match status" value="1"/>
</dbReference>
<dbReference type="Proteomes" id="UP000538196">
    <property type="component" value="Unassembled WGS sequence"/>
</dbReference>
<feature type="domain" description="ATPase BadF/BadG/BcrA/BcrD type" evidence="1">
    <location>
        <begin position="6"/>
        <end position="286"/>
    </location>
</feature>
<accession>A0A7W4UW20</accession>
<dbReference type="InterPro" id="IPR043129">
    <property type="entry name" value="ATPase_NBD"/>
</dbReference>
<dbReference type="InterPro" id="IPR002731">
    <property type="entry name" value="ATPase_BadF"/>
</dbReference>
<gene>
    <name evidence="2" type="ORF">FHX33_001829</name>
</gene>
<dbReference type="InterPro" id="IPR052519">
    <property type="entry name" value="Euk-type_GlcNAc_Kinase"/>
</dbReference>
<dbReference type="GO" id="GO:0016301">
    <property type="term" value="F:kinase activity"/>
    <property type="evidence" value="ECO:0007669"/>
    <property type="project" value="UniProtKB-KW"/>
</dbReference>
<dbReference type="Pfam" id="PF01869">
    <property type="entry name" value="BcrAD_BadFG"/>
    <property type="match status" value="1"/>
</dbReference>
<dbReference type="EMBL" id="JACHVP010000001">
    <property type="protein sequence ID" value="MBB2967097.1"/>
    <property type="molecule type" value="Genomic_DNA"/>
</dbReference>
<protein>
    <submittedName>
        <fullName evidence="2">N-acetylglucosamine kinase-like BadF-type ATPase</fullName>
    </submittedName>
</protein>
<reference evidence="2 3" key="1">
    <citation type="submission" date="2020-08" db="EMBL/GenBank/DDBJ databases">
        <title>Sequencing the genomes of 1000 actinobacteria strains.</title>
        <authorList>
            <person name="Klenk H.-P."/>
        </authorList>
    </citation>
    <scope>NUCLEOTIDE SEQUENCE [LARGE SCALE GENOMIC DNA]</scope>
    <source>
        <strain evidence="2 3">DSM 20146</strain>
    </source>
</reference>
<dbReference type="Gene3D" id="3.30.420.40">
    <property type="match status" value="2"/>
</dbReference>
<keyword evidence="2" id="KW-0808">Transferase</keyword>
<dbReference type="SUPFAM" id="SSF53067">
    <property type="entry name" value="Actin-like ATPase domain"/>
    <property type="match status" value="2"/>
</dbReference>
<comment type="caution">
    <text evidence="2">The sequence shown here is derived from an EMBL/GenBank/DDBJ whole genome shotgun (WGS) entry which is preliminary data.</text>
</comment>
<keyword evidence="2" id="KW-0418">Kinase</keyword>
<dbReference type="PANTHER" id="PTHR43190">
    <property type="entry name" value="N-ACETYL-D-GLUCOSAMINE KINASE"/>
    <property type="match status" value="1"/>
</dbReference>